<dbReference type="AlphaFoldDB" id="A0A804PZI2"/>
<reference evidence="1" key="2">
    <citation type="submission" date="2019-07" db="EMBL/GenBank/DDBJ databases">
        <authorList>
            <person name="Seetharam A."/>
            <person name="Woodhouse M."/>
            <person name="Cannon E."/>
        </authorList>
    </citation>
    <scope>NUCLEOTIDE SEQUENCE [LARGE SCALE GENOMIC DNA]</scope>
    <source>
        <strain evidence="1">cv. B73</strain>
    </source>
</reference>
<dbReference type="Proteomes" id="UP000007305">
    <property type="component" value="Chromosome 6"/>
</dbReference>
<evidence type="ECO:0000313" key="2">
    <source>
        <dbReference type="Proteomes" id="UP000007305"/>
    </source>
</evidence>
<accession>A0A804PZI2</accession>
<evidence type="ECO:0000313" key="1">
    <source>
        <dbReference type="EnsemblPlants" id="Zm00001eb282910_P001"/>
    </source>
</evidence>
<reference evidence="2" key="1">
    <citation type="journal article" date="2009" name="Science">
        <title>The B73 maize genome: complexity, diversity, and dynamics.</title>
        <authorList>
            <person name="Schnable P.S."/>
            <person name="Ware D."/>
            <person name="Fulton R.S."/>
            <person name="Stein J.C."/>
            <person name="Wei F."/>
            <person name="Pasternak S."/>
            <person name="Liang C."/>
            <person name="Zhang J."/>
            <person name="Fulton L."/>
            <person name="Graves T.A."/>
            <person name="Minx P."/>
            <person name="Reily A.D."/>
            <person name="Courtney L."/>
            <person name="Kruchowski S.S."/>
            <person name="Tomlinson C."/>
            <person name="Strong C."/>
            <person name="Delehaunty K."/>
            <person name="Fronick C."/>
            <person name="Courtney B."/>
            <person name="Rock S.M."/>
            <person name="Belter E."/>
            <person name="Du F."/>
            <person name="Kim K."/>
            <person name="Abbott R.M."/>
            <person name="Cotton M."/>
            <person name="Levy A."/>
            <person name="Marchetto P."/>
            <person name="Ochoa K."/>
            <person name="Jackson S.M."/>
            <person name="Gillam B."/>
            <person name="Chen W."/>
            <person name="Yan L."/>
            <person name="Higginbotham J."/>
            <person name="Cardenas M."/>
            <person name="Waligorski J."/>
            <person name="Applebaum E."/>
            <person name="Phelps L."/>
            <person name="Falcone J."/>
            <person name="Kanchi K."/>
            <person name="Thane T."/>
            <person name="Scimone A."/>
            <person name="Thane N."/>
            <person name="Henke J."/>
            <person name="Wang T."/>
            <person name="Ruppert J."/>
            <person name="Shah N."/>
            <person name="Rotter K."/>
            <person name="Hodges J."/>
            <person name="Ingenthron E."/>
            <person name="Cordes M."/>
            <person name="Kohlberg S."/>
            <person name="Sgro J."/>
            <person name="Delgado B."/>
            <person name="Mead K."/>
            <person name="Chinwalla A."/>
            <person name="Leonard S."/>
            <person name="Crouse K."/>
            <person name="Collura K."/>
            <person name="Kudrna D."/>
            <person name="Currie J."/>
            <person name="He R."/>
            <person name="Angelova A."/>
            <person name="Rajasekar S."/>
            <person name="Mueller T."/>
            <person name="Lomeli R."/>
            <person name="Scara G."/>
            <person name="Ko A."/>
            <person name="Delaney K."/>
            <person name="Wissotski M."/>
            <person name="Lopez G."/>
            <person name="Campos D."/>
            <person name="Braidotti M."/>
            <person name="Ashley E."/>
            <person name="Golser W."/>
            <person name="Kim H."/>
            <person name="Lee S."/>
            <person name="Lin J."/>
            <person name="Dujmic Z."/>
            <person name="Kim W."/>
            <person name="Talag J."/>
            <person name="Zuccolo A."/>
            <person name="Fan C."/>
            <person name="Sebastian A."/>
            <person name="Kramer M."/>
            <person name="Spiegel L."/>
            <person name="Nascimento L."/>
            <person name="Zutavern T."/>
            <person name="Miller B."/>
            <person name="Ambroise C."/>
            <person name="Muller S."/>
            <person name="Spooner W."/>
            <person name="Narechania A."/>
            <person name="Ren L."/>
            <person name="Wei S."/>
            <person name="Kumari S."/>
            <person name="Faga B."/>
            <person name="Levy M.J."/>
            <person name="McMahan L."/>
            <person name="Van Buren P."/>
            <person name="Vaughn M.W."/>
            <person name="Ying K."/>
            <person name="Yeh C.-T."/>
            <person name="Emrich S.J."/>
            <person name="Jia Y."/>
            <person name="Kalyanaraman A."/>
            <person name="Hsia A.-P."/>
            <person name="Barbazuk W.B."/>
            <person name="Baucom R.S."/>
            <person name="Brutnell T.P."/>
            <person name="Carpita N.C."/>
            <person name="Chaparro C."/>
            <person name="Chia J.-M."/>
            <person name="Deragon J.-M."/>
            <person name="Estill J.C."/>
            <person name="Fu Y."/>
            <person name="Jeddeloh J.A."/>
            <person name="Han Y."/>
            <person name="Lee H."/>
            <person name="Li P."/>
            <person name="Lisch D.R."/>
            <person name="Liu S."/>
            <person name="Liu Z."/>
            <person name="Nagel D.H."/>
            <person name="McCann M.C."/>
            <person name="SanMiguel P."/>
            <person name="Myers A.M."/>
            <person name="Nettleton D."/>
            <person name="Nguyen J."/>
            <person name="Penning B.W."/>
            <person name="Ponnala L."/>
            <person name="Schneider K.L."/>
            <person name="Schwartz D.C."/>
            <person name="Sharma A."/>
            <person name="Soderlund C."/>
            <person name="Springer N.M."/>
            <person name="Sun Q."/>
            <person name="Wang H."/>
            <person name="Waterman M."/>
            <person name="Westerman R."/>
            <person name="Wolfgruber T.K."/>
            <person name="Yang L."/>
            <person name="Yu Y."/>
            <person name="Zhang L."/>
            <person name="Zhou S."/>
            <person name="Zhu Q."/>
            <person name="Bennetzen J.L."/>
            <person name="Dawe R.K."/>
            <person name="Jiang J."/>
            <person name="Jiang N."/>
            <person name="Presting G.G."/>
            <person name="Wessler S.R."/>
            <person name="Aluru S."/>
            <person name="Martienssen R.A."/>
            <person name="Clifton S.W."/>
            <person name="McCombie W.R."/>
            <person name="Wing R.A."/>
            <person name="Wilson R.K."/>
        </authorList>
    </citation>
    <scope>NUCLEOTIDE SEQUENCE [LARGE SCALE GENOMIC DNA]</scope>
    <source>
        <strain evidence="2">cv. B73</strain>
    </source>
</reference>
<dbReference type="InParanoid" id="A0A804PZI2"/>
<sequence length="103" mass="11645">MPPTATPTDEHVREFVLSPRWAPECQGNNNLKSEKVVKSYADIVKKNTFVEVGTKSVDVEHASLVNESSGGFDELDCQYTPTEREDYALSDRMVQVQQHYPNN</sequence>
<name>A0A804PZI2_MAIZE</name>
<protein>
    <submittedName>
        <fullName evidence="1">Uncharacterized protein</fullName>
    </submittedName>
</protein>
<keyword evidence="2" id="KW-1185">Reference proteome</keyword>
<proteinExistence type="predicted"/>
<dbReference type="Gramene" id="Zm00001eb282910_T001">
    <property type="protein sequence ID" value="Zm00001eb282910_P001"/>
    <property type="gene ID" value="Zm00001eb282910"/>
</dbReference>
<dbReference type="EnsemblPlants" id="Zm00001eb282910_T001">
    <property type="protein sequence ID" value="Zm00001eb282910_P001"/>
    <property type="gene ID" value="Zm00001eb282910"/>
</dbReference>
<organism evidence="1 2">
    <name type="scientific">Zea mays</name>
    <name type="common">Maize</name>
    <dbReference type="NCBI Taxonomy" id="4577"/>
    <lineage>
        <taxon>Eukaryota</taxon>
        <taxon>Viridiplantae</taxon>
        <taxon>Streptophyta</taxon>
        <taxon>Embryophyta</taxon>
        <taxon>Tracheophyta</taxon>
        <taxon>Spermatophyta</taxon>
        <taxon>Magnoliopsida</taxon>
        <taxon>Liliopsida</taxon>
        <taxon>Poales</taxon>
        <taxon>Poaceae</taxon>
        <taxon>PACMAD clade</taxon>
        <taxon>Panicoideae</taxon>
        <taxon>Andropogonodae</taxon>
        <taxon>Andropogoneae</taxon>
        <taxon>Tripsacinae</taxon>
        <taxon>Zea</taxon>
    </lineage>
</organism>
<reference evidence="1" key="3">
    <citation type="submission" date="2021-05" db="UniProtKB">
        <authorList>
            <consortium name="EnsemblPlants"/>
        </authorList>
    </citation>
    <scope>IDENTIFICATION</scope>
    <source>
        <strain evidence="1">cv. B73</strain>
    </source>
</reference>